<evidence type="ECO:0000259" key="1">
    <source>
        <dbReference type="Pfam" id="PF19694"/>
    </source>
</evidence>
<dbReference type="Pfam" id="PF19694">
    <property type="entry name" value="DUF6194"/>
    <property type="match status" value="1"/>
</dbReference>
<protein>
    <recommendedName>
        <fullName evidence="1">DUF6194 domain-containing protein</fullName>
    </recommendedName>
</protein>
<name>A0A919MAR2_9ACTN</name>
<keyword evidence="3" id="KW-1185">Reference proteome</keyword>
<organism evidence="2 3">
    <name type="scientific">Actinoplanes cyaneus</name>
    <dbReference type="NCBI Taxonomy" id="52696"/>
    <lineage>
        <taxon>Bacteria</taxon>
        <taxon>Bacillati</taxon>
        <taxon>Actinomycetota</taxon>
        <taxon>Actinomycetes</taxon>
        <taxon>Micromonosporales</taxon>
        <taxon>Micromonosporaceae</taxon>
        <taxon>Actinoplanes</taxon>
    </lineage>
</organism>
<dbReference type="EMBL" id="BOMH01000053">
    <property type="protein sequence ID" value="GID68854.1"/>
    <property type="molecule type" value="Genomic_DNA"/>
</dbReference>
<dbReference type="AlphaFoldDB" id="A0A919MAR2"/>
<sequence length="150" mass="16694">MTERHADPVDTLAALILALPDVHQLIAGPGTGAPEPSWGDRFFFVGDERMRPFATVVVQNVPGFDERSDLDRPGRFRLNVELGRVRFRELFGYGPEEFPAHQAEIDFAEAGRWFPHPVYATQGWGSIVNPGPDAAPLIAHAHARSANRRR</sequence>
<gene>
    <name evidence="2" type="ORF">Acy02nite_67350</name>
</gene>
<dbReference type="RefSeq" id="WP_203749742.1">
    <property type="nucleotide sequence ID" value="NZ_BAAAUC010000006.1"/>
</dbReference>
<accession>A0A919MAR2</accession>
<reference evidence="2" key="1">
    <citation type="submission" date="2021-01" db="EMBL/GenBank/DDBJ databases">
        <title>Whole genome shotgun sequence of Actinoplanes cyaneus NBRC 14990.</title>
        <authorList>
            <person name="Komaki H."/>
            <person name="Tamura T."/>
        </authorList>
    </citation>
    <scope>NUCLEOTIDE SEQUENCE</scope>
    <source>
        <strain evidence="2">NBRC 14990</strain>
    </source>
</reference>
<evidence type="ECO:0000313" key="2">
    <source>
        <dbReference type="EMBL" id="GID68854.1"/>
    </source>
</evidence>
<proteinExistence type="predicted"/>
<dbReference type="Proteomes" id="UP000619479">
    <property type="component" value="Unassembled WGS sequence"/>
</dbReference>
<dbReference type="InterPro" id="IPR045676">
    <property type="entry name" value="DUF6194"/>
</dbReference>
<evidence type="ECO:0000313" key="3">
    <source>
        <dbReference type="Proteomes" id="UP000619479"/>
    </source>
</evidence>
<feature type="domain" description="DUF6194" evidence="1">
    <location>
        <begin position="10"/>
        <end position="149"/>
    </location>
</feature>
<comment type="caution">
    <text evidence="2">The sequence shown here is derived from an EMBL/GenBank/DDBJ whole genome shotgun (WGS) entry which is preliminary data.</text>
</comment>